<dbReference type="Gene3D" id="1.10.357.10">
    <property type="entry name" value="Tetracycline Repressor, domain 2"/>
    <property type="match status" value="1"/>
</dbReference>
<evidence type="ECO:0000256" key="4">
    <source>
        <dbReference type="PROSITE-ProRule" id="PRU00335"/>
    </source>
</evidence>
<dbReference type="SUPFAM" id="SSF46689">
    <property type="entry name" value="Homeodomain-like"/>
    <property type="match status" value="1"/>
</dbReference>
<name>A0A926Z6R3_9CYAN</name>
<feature type="DNA-binding region" description="H-T-H motif" evidence="4">
    <location>
        <begin position="28"/>
        <end position="47"/>
    </location>
</feature>
<accession>A0A926Z6R3</accession>
<dbReference type="InterPro" id="IPR036271">
    <property type="entry name" value="Tet_transcr_reg_TetR-rel_C_sf"/>
</dbReference>
<keyword evidence="2 4" id="KW-0238">DNA-binding</keyword>
<keyword evidence="3" id="KW-0804">Transcription</keyword>
<dbReference type="Pfam" id="PF16925">
    <property type="entry name" value="TetR_C_13"/>
    <property type="match status" value="1"/>
</dbReference>
<keyword evidence="7" id="KW-1185">Reference proteome</keyword>
<dbReference type="AlphaFoldDB" id="A0A926Z6R3"/>
<dbReference type="Pfam" id="PF00440">
    <property type="entry name" value="TetR_N"/>
    <property type="match status" value="1"/>
</dbReference>
<dbReference type="PANTHER" id="PTHR47506:SF6">
    <property type="entry name" value="HTH-TYPE TRANSCRIPTIONAL REPRESSOR NEMR"/>
    <property type="match status" value="1"/>
</dbReference>
<protein>
    <submittedName>
        <fullName evidence="6">TetR/AcrR family transcriptional regulator</fullName>
    </submittedName>
</protein>
<organism evidence="6 7">
    <name type="scientific">Pseudanabaena cinerea FACHB-1277</name>
    <dbReference type="NCBI Taxonomy" id="2949581"/>
    <lineage>
        <taxon>Bacteria</taxon>
        <taxon>Bacillati</taxon>
        <taxon>Cyanobacteriota</taxon>
        <taxon>Cyanophyceae</taxon>
        <taxon>Pseudanabaenales</taxon>
        <taxon>Pseudanabaenaceae</taxon>
        <taxon>Pseudanabaena</taxon>
        <taxon>Pseudanabaena cinerea</taxon>
    </lineage>
</organism>
<dbReference type="GO" id="GO:0003677">
    <property type="term" value="F:DNA binding"/>
    <property type="evidence" value="ECO:0007669"/>
    <property type="project" value="UniProtKB-UniRule"/>
</dbReference>
<evidence type="ECO:0000256" key="1">
    <source>
        <dbReference type="ARBA" id="ARBA00023015"/>
    </source>
</evidence>
<keyword evidence="1" id="KW-0805">Transcription regulation</keyword>
<reference evidence="6" key="1">
    <citation type="journal article" date="2015" name="ISME J.">
        <title>Draft Genome Sequence of Streptomyces incarnatus NRRL8089, which Produces the Nucleoside Antibiotic Sinefungin.</title>
        <authorList>
            <person name="Oshima K."/>
            <person name="Hattori M."/>
            <person name="Shimizu H."/>
            <person name="Fukuda K."/>
            <person name="Nemoto M."/>
            <person name="Inagaki K."/>
            <person name="Tamura T."/>
        </authorList>
    </citation>
    <scope>NUCLEOTIDE SEQUENCE</scope>
    <source>
        <strain evidence="6">FACHB-1277</strain>
    </source>
</reference>
<feature type="domain" description="HTH tetR-type" evidence="5">
    <location>
        <begin position="5"/>
        <end position="65"/>
    </location>
</feature>
<evidence type="ECO:0000256" key="3">
    <source>
        <dbReference type="ARBA" id="ARBA00023163"/>
    </source>
</evidence>
<evidence type="ECO:0000259" key="5">
    <source>
        <dbReference type="PROSITE" id="PS50977"/>
    </source>
</evidence>
<dbReference type="SUPFAM" id="SSF48498">
    <property type="entry name" value="Tetracyclin repressor-like, C-terminal domain"/>
    <property type="match status" value="1"/>
</dbReference>
<evidence type="ECO:0000256" key="2">
    <source>
        <dbReference type="ARBA" id="ARBA00023125"/>
    </source>
</evidence>
<sequence length="199" mass="22604">MANLKRTREDILTSAIATVHRQGLQSTGLKDLFAVTQASSGSFYNYFPSKDEFAHALIDFQWQQIREDTFEATKELAEDPIARLFLVIDKIEAKHLSEINCAGCLLGNLIVDLVEHNESFRQHLQQIFDDWQALFAELLQAGKAQLSDRVDPDLLAEQILTMLEGVLLMVRLYSDSDRLRRGFNNIRQVVKAALVSQQP</sequence>
<comment type="caution">
    <text evidence="6">The sequence shown here is derived from an EMBL/GenBank/DDBJ whole genome shotgun (WGS) entry which is preliminary data.</text>
</comment>
<evidence type="ECO:0000313" key="6">
    <source>
        <dbReference type="EMBL" id="MBD2150950.1"/>
    </source>
</evidence>
<dbReference type="InterPro" id="IPR009057">
    <property type="entry name" value="Homeodomain-like_sf"/>
</dbReference>
<dbReference type="Proteomes" id="UP000631421">
    <property type="component" value="Unassembled WGS sequence"/>
</dbReference>
<dbReference type="PANTHER" id="PTHR47506">
    <property type="entry name" value="TRANSCRIPTIONAL REGULATORY PROTEIN"/>
    <property type="match status" value="1"/>
</dbReference>
<gene>
    <name evidence="6" type="ORF">H6F44_12595</name>
</gene>
<proteinExistence type="predicted"/>
<reference evidence="6" key="2">
    <citation type="submission" date="2020-08" db="EMBL/GenBank/DDBJ databases">
        <authorList>
            <person name="Chen M."/>
            <person name="Teng W."/>
            <person name="Zhao L."/>
            <person name="Hu C."/>
            <person name="Zhou Y."/>
            <person name="Han B."/>
            <person name="Song L."/>
            <person name="Shu W."/>
        </authorList>
    </citation>
    <scope>NUCLEOTIDE SEQUENCE</scope>
    <source>
        <strain evidence="6">FACHB-1277</strain>
    </source>
</reference>
<dbReference type="EMBL" id="JACJPY010000037">
    <property type="protein sequence ID" value="MBD2150950.1"/>
    <property type="molecule type" value="Genomic_DNA"/>
</dbReference>
<dbReference type="InterPro" id="IPR001647">
    <property type="entry name" value="HTH_TetR"/>
</dbReference>
<evidence type="ECO:0000313" key="7">
    <source>
        <dbReference type="Proteomes" id="UP000631421"/>
    </source>
</evidence>
<dbReference type="InterPro" id="IPR011075">
    <property type="entry name" value="TetR_C"/>
</dbReference>
<dbReference type="PROSITE" id="PS50977">
    <property type="entry name" value="HTH_TETR_2"/>
    <property type="match status" value="1"/>
</dbReference>